<accession>A0A8J4X3N9</accession>
<evidence type="ECO:0000313" key="2">
    <source>
        <dbReference type="EMBL" id="KAF5903527.1"/>
    </source>
</evidence>
<reference evidence="2" key="1">
    <citation type="submission" date="2020-07" db="EMBL/GenBank/DDBJ databases">
        <title>Clarias magur genome sequencing, assembly and annotation.</title>
        <authorList>
            <person name="Kushwaha B."/>
            <person name="Kumar R."/>
            <person name="Das P."/>
            <person name="Joshi C.G."/>
            <person name="Kumar D."/>
            <person name="Nagpure N.S."/>
            <person name="Pandey M."/>
            <person name="Agarwal S."/>
            <person name="Srivastava S."/>
            <person name="Singh M."/>
            <person name="Sahoo L."/>
            <person name="Jayasankar P."/>
            <person name="Meher P.K."/>
            <person name="Koringa P.G."/>
            <person name="Iquebal M.A."/>
            <person name="Das S.P."/>
            <person name="Bit A."/>
            <person name="Patnaik S."/>
            <person name="Patel N."/>
            <person name="Shah T.M."/>
            <person name="Hinsu A."/>
            <person name="Jena J.K."/>
        </authorList>
    </citation>
    <scope>NUCLEOTIDE SEQUENCE</scope>
    <source>
        <strain evidence="2">CIFAMagur01</strain>
        <tissue evidence="2">Testis</tissue>
    </source>
</reference>
<dbReference type="EMBL" id="QNUK01000072">
    <property type="protein sequence ID" value="KAF5903527.1"/>
    <property type="molecule type" value="Genomic_DNA"/>
</dbReference>
<dbReference type="AlphaFoldDB" id="A0A8J4X3N9"/>
<evidence type="ECO:0000313" key="3">
    <source>
        <dbReference type="Proteomes" id="UP000727407"/>
    </source>
</evidence>
<evidence type="ECO:0000256" key="1">
    <source>
        <dbReference type="SAM" id="MobiDB-lite"/>
    </source>
</evidence>
<comment type="caution">
    <text evidence="2">The sequence shown here is derived from an EMBL/GenBank/DDBJ whole genome shotgun (WGS) entry which is preliminary data.</text>
</comment>
<name>A0A8J4X3N9_CLAMG</name>
<gene>
    <name evidence="2" type="primary">sinup</name>
    <name evidence="2" type="ORF">DAT39_006748</name>
</gene>
<protein>
    <submittedName>
        <fullName evidence="2">Siaz-interacting nuclear protein</fullName>
    </submittedName>
</protein>
<proteinExistence type="predicted"/>
<dbReference type="OrthoDB" id="8880399at2759"/>
<feature type="compositionally biased region" description="Polar residues" evidence="1">
    <location>
        <begin position="59"/>
        <end position="85"/>
    </location>
</feature>
<organism evidence="2 3">
    <name type="scientific">Clarias magur</name>
    <name type="common">Asian catfish</name>
    <name type="synonym">Macropteronotus magur</name>
    <dbReference type="NCBI Taxonomy" id="1594786"/>
    <lineage>
        <taxon>Eukaryota</taxon>
        <taxon>Metazoa</taxon>
        <taxon>Chordata</taxon>
        <taxon>Craniata</taxon>
        <taxon>Vertebrata</taxon>
        <taxon>Euteleostomi</taxon>
        <taxon>Actinopterygii</taxon>
        <taxon>Neopterygii</taxon>
        <taxon>Teleostei</taxon>
        <taxon>Ostariophysi</taxon>
        <taxon>Siluriformes</taxon>
        <taxon>Clariidae</taxon>
        <taxon>Clarias</taxon>
    </lineage>
</organism>
<sequence>MAENAAVSDDGYAIGRAVDCVEVSPEKENPEMTEDLRPRFQWFSKPSLNVATVRPLPRSGNSQTSSDCFQMPASVSSSARTSPDVSSPEAGSQRVFRETFTRLCPFSFDLRDSMQRVVREQKLEEMRLRKEVCLAELFPFKANPVRKYKPLVVKQSTRPLTIPRSPFSSADR</sequence>
<keyword evidence="3" id="KW-1185">Reference proteome</keyword>
<feature type="region of interest" description="Disordered" evidence="1">
    <location>
        <begin position="53"/>
        <end position="93"/>
    </location>
</feature>
<dbReference type="Proteomes" id="UP000727407">
    <property type="component" value="Unassembled WGS sequence"/>
</dbReference>